<evidence type="ECO:0000313" key="9">
    <source>
        <dbReference type="Proteomes" id="UP000092643"/>
    </source>
</evidence>
<evidence type="ECO:0000259" key="2">
    <source>
        <dbReference type="Pfam" id="PF21083"/>
    </source>
</evidence>
<dbReference type="InterPro" id="IPR048372">
    <property type="entry name" value="ZapC_C"/>
</dbReference>
<reference evidence="3" key="4">
    <citation type="journal article" date="2021" name="PeerJ">
        <title>Extensive microbial diversity within the chicken gut microbiome revealed by metagenomics and culture.</title>
        <authorList>
            <person name="Gilroy R."/>
            <person name="Ravi A."/>
            <person name="Getino M."/>
            <person name="Pursley I."/>
            <person name="Horton D.L."/>
            <person name="Alikhan N.F."/>
            <person name="Baker D."/>
            <person name="Gharbi K."/>
            <person name="Hall N."/>
            <person name="Watson M."/>
            <person name="Adriaenssens E.M."/>
            <person name="Foster-Nyarko E."/>
            <person name="Jarju S."/>
            <person name="Secka A."/>
            <person name="Antonio M."/>
            <person name="Oren A."/>
            <person name="Chaudhuri R.R."/>
            <person name="La Ragione R."/>
            <person name="Hildebrand F."/>
            <person name="Pallen M.J."/>
        </authorList>
    </citation>
    <scope>NUCLEOTIDE SEQUENCE</scope>
    <source>
        <strain evidence="3">ChiHjej11B10-15683</strain>
    </source>
</reference>
<reference evidence="7 11" key="6">
    <citation type="submission" date="2023-06" db="EMBL/GenBank/DDBJ databases">
        <title>Complete Genome Sequence of Gallibacterium anatis Strain BJF12, Isolated from a chicken with diarrhea.</title>
        <authorList>
            <person name="Guo F."/>
            <person name="Bu W."/>
            <person name="Xu F."/>
            <person name="Wen T."/>
        </authorList>
    </citation>
    <scope>NUCLEOTIDE SEQUENCE [LARGE SCALE GENOMIC DNA]</scope>
    <source>
        <strain evidence="7 11">BJF12</strain>
    </source>
</reference>
<keyword evidence="3" id="KW-0131">Cell cycle</keyword>
<evidence type="ECO:0000313" key="10">
    <source>
        <dbReference type="Proteomes" id="UP000254232"/>
    </source>
</evidence>
<dbReference type="EMBL" id="CP126975">
    <property type="protein sequence ID" value="WIM80845.1"/>
    <property type="molecule type" value="Genomic_DNA"/>
</dbReference>
<proteinExistence type="predicted"/>
<evidence type="ECO:0000313" key="3">
    <source>
        <dbReference type="EMBL" id="HJF74997.1"/>
    </source>
</evidence>
<feature type="domain" description="Cell-division protein ZapC N-terminal" evidence="2">
    <location>
        <begin position="6"/>
        <end position="86"/>
    </location>
</feature>
<reference evidence="3" key="5">
    <citation type="submission" date="2021-09" db="EMBL/GenBank/DDBJ databases">
        <authorList>
            <person name="Gilroy R."/>
        </authorList>
    </citation>
    <scope>NUCLEOTIDE SEQUENCE</scope>
    <source>
        <strain evidence="3">ChiHjej11B10-15683</strain>
    </source>
</reference>
<dbReference type="Pfam" id="PF07126">
    <property type="entry name" value="ZapC_C"/>
    <property type="match status" value="1"/>
</dbReference>
<evidence type="ECO:0000313" key="8">
    <source>
        <dbReference type="Proteomes" id="UP000030526"/>
    </source>
</evidence>
<dbReference type="Proteomes" id="UP000092643">
    <property type="component" value="Unassembled WGS sequence"/>
</dbReference>
<reference evidence="5 9" key="2">
    <citation type="submission" date="2014-11" db="EMBL/GenBank/DDBJ databases">
        <title>Pan-genome of Gallibacterium spp.</title>
        <authorList>
            <person name="Kudirkiene E."/>
            <person name="Bojesen A.M."/>
        </authorList>
    </citation>
    <scope>NUCLEOTIDE SEQUENCE [LARGE SCALE GENOMIC DNA]</scope>
    <source>
        <strain evidence="5 9">F 279</strain>
    </source>
</reference>
<evidence type="ECO:0000313" key="11">
    <source>
        <dbReference type="Proteomes" id="UP001226750"/>
    </source>
</evidence>
<keyword evidence="3" id="KW-0132">Cell division</keyword>
<dbReference type="InterPro" id="IPR048373">
    <property type="entry name" value="ZapC_N"/>
</dbReference>
<dbReference type="Proteomes" id="UP000030526">
    <property type="component" value="Unassembled WGS sequence"/>
</dbReference>
<organism evidence="4 8">
    <name type="scientific">Gallibacterium anatis</name>
    <dbReference type="NCBI Taxonomy" id="750"/>
    <lineage>
        <taxon>Bacteria</taxon>
        <taxon>Pseudomonadati</taxon>
        <taxon>Pseudomonadota</taxon>
        <taxon>Gammaproteobacteria</taxon>
        <taxon>Pasteurellales</taxon>
        <taxon>Pasteurellaceae</taxon>
        <taxon>Gallibacterium</taxon>
    </lineage>
</organism>
<dbReference type="Proteomes" id="UP001226750">
    <property type="component" value="Chromosome"/>
</dbReference>
<dbReference type="AlphaFoldDB" id="A0A0A2X2D8"/>
<dbReference type="RefSeq" id="WP_013747020.1">
    <property type="nucleotide sequence ID" value="NZ_CP110225.1"/>
</dbReference>
<name>A0A0A2X2D8_9PAST</name>
<dbReference type="OrthoDB" id="5765005at2"/>
<accession>A0A0A2X2D8</accession>
<evidence type="ECO:0000313" key="5">
    <source>
        <dbReference type="EMBL" id="OBW98592.1"/>
    </source>
</evidence>
<dbReference type="EMBL" id="DYVQ01000104">
    <property type="protein sequence ID" value="HJF74997.1"/>
    <property type="molecule type" value="Genomic_DNA"/>
</dbReference>
<evidence type="ECO:0000313" key="4">
    <source>
        <dbReference type="EMBL" id="KGQ34163.1"/>
    </source>
</evidence>
<reference evidence="4 8" key="1">
    <citation type="submission" date="2014-08" db="EMBL/GenBank/DDBJ databases">
        <title>Chaperone-usher fimbriae in a diverse selection of Gallibacterium genomes.</title>
        <authorList>
            <person name="Kudirkiene E."/>
            <person name="Bager R.J."/>
            <person name="Johnson T.J."/>
            <person name="Bojesen A.M."/>
        </authorList>
    </citation>
    <scope>NUCLEOTIDE SEQUENCE [LARGE SCALE GENOMIC DNA]</scope>
    <source>
        <strain evidence="4 8">20558/3kl.</strain>
    </source>
</reference>
<dbReference type="Pfam" id="PF21083">
    <property type="entry name" value="ZapC_N"/>
    <property type="match status" value="1"/>
</dbReference>
<keyword evidence="11" id="KW-1185">Reference proteome</keyword>
<evidence type="ECO:0000313" key="6">
    <source>
        <dbReference type="EMBL" id="STO37991.1"/>
    </source>
</evidence>
<evidence type="ECO:0000259" key="1">
    <source>
        <dbReference type="Pfam" id="PF07126"/>
    </source>
</evidence>
<dbReference type="Proteomes" id="UP000749334">
    <property type="component" value="Unassembled WGS sequence"/>
</dbReference>
<gene>
    <name evidence="6" type="primary">zapC</name>
    <name evidence="4" type="ORF">JP32_00985</name>
    <name evidence="3" type="ORF">K8W15_12610</name>
    <name evidence="6" type="ORF">NCTC11413_01113</name>
    <name evidence="7" type="ORF">QP018_06350</name>
    <name evidence="5" type="ORF">QV03_06035</name>
</gene>
<dbReference type="PATRIC" id="fig|750.21.peg.1298"/>
<dbReference type="GO" id="GO:0051301">
    <property type="term" value="P:cell division"/>
    <property type="evidence" value="ECO:0007669"/>
    <property type="project" value="UniProtKB-KW"/>
</dbReference>
<sequence>MAFDNKCKWSYDSERDRLTAILPNYTIIETTLNKEVLNRDGMGSTSFEVDDFDLVNRFIDVLAPLQLSEDICHQLAYSAVACRHFLLPKQQQNWFFSLLEQSQMPTDIGLAKCLISQSQMWATLLVADIEENIASVIVLDEQIKLPHSQLQFGDVFRININRLESLMIEVSAPQAIFQQYA</sequence>
<dbReference type="GeneID" id="77262721"/>
<dbReference type="Proteomes" id="UP000254232">
    <property type="component" value="Unassembled WGS sequence"/>
</dbReference>
<dbReference type="EMBL" id="UGGZ01000001">
    <property type="protein sequence ID" value="STO37991.1"/>
    <property type="molecule type" value="Genomic_DNA"/>
</dbReference>
<reference evidence="6 10" key="3">
    <citation type="submission" date="2018-06" db="EMBL/GenBank/DDBJ databases">
        <authorList>
            <consortium name="Pathogen Informatics"/>
            <person name="Doyle S."/>
        </authorList>
    </citation>
    <scope>NUCLEOTIDE SEQUENCE [LARGE SCALE GENOMIC DNA]</scope>
    <source>
        <strain evidence="6 10">NCTC11413</strain>
    </source>
</reference>
<evidence type="ECO:0000313" key="7">
    <source>
        <dbReference type="EMBL" id="WIM80845.1"/>
    </source>
</evidence>
<feature type="domain" description="Cell-division protein ZapC C-terminal" evidence="1">
    <location>
        <begin position="90"/>
        <end position="166"/>
    </location>
</feature>
<dbReference type="EMBL" id="JPXS01000008">
    <property type="protein sequence ID" value="KGQ34163.1"/>
    <property type="molecule type" value="Genomic_DNA"/>
</dbReference>
<protein>
    <submittedName>
        <fullName evidence="3">Cell division protein ZapC</fullName>
    </submittedName>
    <submittedName>
        <fullName evidence="6">Z-ring-associated protein C</fullName>
    </submittedName>
</protein>
<dbReference type="EMBL" id="JTJO01000028">
    <property type="protein sequence ID" value="OBW98592.1"/>
    <property type="molecule type" value="Genomic_DNA"/>
</dbReference>